<dbReference type="SUPFAM" id="SSF53474">
    <property type="entry name" value="alpha/beta-Hydrolases"/>
    <property type="match status" value="1"/>
</dbReference>
<keyword evidence="6" id="KW-1185">Reference proteome</keyword>
<dbReference type="AlphaFoldDB" id="A0A0P7BAQ5"/>
<dbReference type="InterPro" id="IPR041664">
    <property type="entry name" value="AAA_16"/>
</dbReference>
<dbReference type="EMBL" id="LKCW01000151">
    <property type="protein sequence ID" value="KPM37854.1"/>
    <property type="molecule type" value="Genomic_DNA"/>
</dbReference>
<organism evidence="5 6">
    <name type="scientific">Neonectria ditissima</name>
    <dbReference type="NCBI Taxonomy" id="78410"/>
    <lineage>
        <taxon>Eukaryota</taxon>
        <taxon>Fungi</taxon>
        <taxon>Dikarya</taxon>
        <taxon>Ascomycota</taxon>
        <taxon>Pezizomycotina</taxon>
        <taxon>Sordariomycetes</taxon>
        <taxon>Hypocreomycetidae</taxon>
        <taxon>Hypocreales</taxon>
        <taxon>Nectriaceae</taxon>
        <taxon>Neonectria</taxon>
    </lineage>
</organism>
<dbReference type="InterPro" id="IPR056808">
    <property type="entry name" value="HTH_AAA"/>
</dbReference>
<feature type="domain" description="Orc1-like AAA ATPase" evidence="3">
    <location>
        <begin position="342"/>
        <end position="483"/>
    </location>
</feature>
<dbReference type="Proteomes" id="UP000050424">
    <property type="component" value="Unassembled WGS sequence"/>
</dbReference>
<dbReference type="SUPFAM" id="SSF52540">
    <property type="entry name" value="P-loop containing nucleoside triphosphate hydrolases"/>
    <property type="match status" value="1"/>
</dbReference>
<protein>
    <recommendedName>
        <fullName evidence="7">Serine aminopeptidase S33 domain-containing protein</fullName>
    </recommendedName>
</protein>
<dbReference type="PANTHER" id="PTHR36168">
    <property type="entry name" value="CHROMOSOME 1, WHOLE GENOME SHOTGUN SEQUENCE"/>
    <property type="match status" value="1"/>
</dbReference>
<dbReference type="InterPro" id="IPR027417">
    <property type="entry name" value="P-loop_NTPase"/>
</dbReference>
<gene>
    <name evidence="5" type="ORF">AK830_g8695</name>
</gene>
<dbReference type="InterPro" id="IPR022742">
    <property type="entry name" value="Hydrolase_4"/>
</dbReference>
<accession>A0A0P7BAQ5</accession>
<feature type="domain" description="Serine aminopeptidase S33" evidence="2">
    <location>
        <begin position="31"/>
        <end position="121"/>
    </location>
</feature>
<dbReference type="Gene3D" id="3.40.50.300">
    <property type="entry name" value="P-loop containing nucleotide triphosphate hydrolases"/>
    <property type="match status" value="1"/>
</dbReference>
<evidence type="ECO:0000256" key="1">
    <source>
        <dbReference type="SAM" id="MobiDB-lite"/>
    </source>
</evidence>
<proteinExistence type="predicted"/>
<dbReference type="STRING" id="78410.A0A0P7BAQ5"/>
<dbReference type="Pfam" id="PF24913">
    <property type="entry name" value="WHD_AAA_fung"/>
    <property type="match status" value="1"/>
</dbReference>
<sequence length="749" mass="83714">MMATVTSSLPSNYQHSALPSGVFVDKWTCSSAKAILILQHGFGESAQRCVSSHPELVGKLNANNFDVWAMDIFGHRGSPGNRGMVHVEEAAQDHIQLRHQAAMQGLPLFLFEHSLGGLMTAFSVLGQGVFGLLARLIPAVVNVQWKNLLLLAGTTVQETATIWQQSDSWHTPTLVINGRNDSSIPFGTSKRFVEEIGSSDKTLRLVEGGCHQLLNDCNPDEIVQFILSWLGDRLDGILLLKDVNRTSPPSSSHQHRSRSSDGENSGWRDSSFKVLEGSASAFGYIVILGLAGYSYHAYYKSLVLTKMENAFAVGYSSLEKAALSRHDVNSDHVDEEWIPRKEQSMINDIVDGTLQGHYWLLTGEKGTGKTSMILHSMKKVHGEGIAMLEVHGDLEIFRLRLGKALDYEFHEDYIGSLFSFKGPRDTTPLLDIERAFNQMEKVALKRKKAHGRPLVLILNGVHLLRDNEDGRNLLELVQQRAELWAASKLVTVVLNSNDYWITERLTHEATRLRVMPVHDLSKVSAIECIKKVRERVFHEQVPTGILDHVYSKIGGRLRFLSHVANSPNMVEACNSICEQEKRWLLNQCWVLGEELDPAGEEQQDTCTGAMVLAKVLVEKQETMEKEGIPGSILPQIPLHEARQIMTKYDWIQRHDHLNIFAIDSNSMVKAGSVAMQNAFKDVCGQEGFDEHLKATLDRLDQLESLGRTREIIFKDLHNRGEYQAVVTGGKKDSGDVIISLKAVSRKEDH</sequence>
<dbReference type="Pfam" id="PF12146">
    <property type="entry name" value="Hydrolase_4"/>
    <property type="match status" value="2"/>
</dbReference>
<dbReference type="PANTHER" id="PTHR36168:SF4">
    <property type="entry name" value="ORC1-LIKE AAA ATPASE DOMAIN-CONTAINING PROTEIN"/>
    <property type="match status" value="1"/>
</dbReference>
<evidence type="ECO:0000313" key="5">
    <source>
        <dbReference type="EMBL" id="KPM37854.1"/>
    </source>
</evidence>
<dbReference type="InterPro" id="IPR029058">
    <property type="entry name" value="AB_hydrolase_fold"/>
</dbReference>
<name>A0A0P7BAQ5_9HYPO</name>
<feature type="domain" description="Serine aminopeptidase S33" evidence="2">
    <location>
        <begin position="155"/>
        <end position="217"/>
    </location>
</feature>
<evidence type="ECO:0000259" key="4">
    <source>
        <dbReference type="Pfam" id="PF24913"/>
    </source>
</evidence>
<dbReference type="Gene3D" id="3.40.50.1820">
    <property type="entry name" value="alpha/beta hydrolase"/>
    <property type="match status" value="2"/>
</dbReference>
<comment type="caution">
    <text evidence="5">The sequence shown here is derived from an EMBL/GenBank/DDBJ whole genome shotgun (WGS) entry which is preliminary data.</text>
</comment>
<feature type="region of interest" description="Disordered" evidence="1">
    <location>
        <begin position="246"/>
        <end position="267"/>
    </location>
</feature>
<evidence type="ECO:0008006" key="7">
    <source>
        <dbReference type="Google" id="ProtNLM"/>
    </source>
</evidence>
<reference evidence="5 6" key="1">
    <citation type="submission" date="2015-09" db="EMBL/GenBank/DDBJ databases">
        <title>Draft genome of a European isolate of the apple canker pathogen Neonectria ditissima.</title>
        <authorList>
            <person name="Gomez-Cortecero A."/>
            <person name="Harrison R.J."/>
            <person name="Armitage A.D."/>
        </authorList>
    </citation>
    <scope>NUCLEOTIDE SEQUENCE [LARGE SCALE GENOMIC DNA]</scope>
    <source>
        <strain evidence="5 6">R09/05</strain>
    </source>
</reference>
<dbReference type="OrthoDB" id="511599at2759"/>
<dbReference type="Pfam" id="PF13191">
    <property type="entry name" value="AAA_16"/>
    <property type="match status" value="1"/>
</dbReference>
<evidence type="ECO:0000259" key="2">
    <source>
        <dbReference type="Pfam" id="PF12146"/>
    </source>
</evidence>
<evidence type="ECO:0000259" key="3">
    <source>
        <dbReference type="Pfam" id="PF13191"/>
    </source>
</evidence>
<evidence type="ECO:0000313" key="6">
    <source>
        <dbReference type="Proteomes" id="UP000050424"/>
    </source>
</evidence>
<feature type="domain" description="AAA protein C-terminal winged helix" evidence="4">
    <location>
        <begin position="586"/>
        <end position="703"/>
    </location>
</feature>